<protein>
    <submittedName>
        <fullName evidence="8">Uncharacterized protein</fullName>
    </submittedName>
</protein>
<dbReference type="STRING" id="356882.A0A423VY69"/>
<evidence type="ECO:0000256" key="5">
    <source>
        <dbReference type="SAM" id="MobiDB-lite"/>
    </source>
</evidence>
<dbReference type="PANTHER" id="PTHR16092">
    <property type="entry name" value="SEC3/SYNTAXIN-RELATED"/>
    <property type="match status" value="1"/>
</dbReference>
<dbReference type="Proteomes" id="UP000283895">
    <property type="component" value="Unassembled WGS sequence"/>
</dbReference>
<dbReference type="GO" id="GO:0005546">
    <property type="term" value="F:phosphatidylinositol-4,5-bisphosphate binding"/>
    <property type="evidence" value="ECO:0007669"/>
    <property type="project" value="TreeGrafter"/>
</dbReference>
<organism evidence="8 9">
    <name type="scientific">Cytospora schulzeri</name>
    <dbReference type="NCBI Taxonomy" id="448051"/>
    <lineage>
        <taxon>Eukaryota</taxon>
        <taxon>Fungi</taxon>
        <taxon>Dikarya</taxon>
        <taxon>Ascomycota</taxon>
        <taxon>Pezizomycotina</taxon>
        <taxon>Sordariomycetes</taxon>
        <taxon>Sordariomycetidae</taxon>
        <taxon>Diaporthales</taxon>
        <taxon>Cytosporaceae</taxon>
        <taxon>Cytospora</taxon>
    </lineage>
</organism>
<evidence type="ECO:0000313" key="9">
    <source>
        <dbReference type="Proteomes" id="UP000283895"/>
    </source>
</evidence>
<keyword evidence="2" id="KW-0813">Transport</keyword>
<feature type="domain" description="Exocyst complex component Sec3 C-terminal" evidence="7">
    <location>
        <begin position="517"/>
        <end position="872"/>
    </location>
</feature>
<evidence type="ECO:0000256" key="2">
    <source>
        <dbReference type="ARBA" id="ARBA00022448"/>
    </source>
</evidence>
<evidence type="ECO:0000259" key="7">
    <source>
        <dbReference type="Pfam" id="PF20654"/>
    </source>
</evidence>
<evidence type="ECO:0000313" key="8">
    <source>
        <dbReference type="EMBL" id="ROV96029.1"/>
    </source>
</evidence>
<dbReference type="PANTHER" id="PTHR16092:SF14">
    <property type="entry name" value="EXOCYST COMPLEX COMPONENT 1 ISOFORM X1"/>
    <property type="match status" value="1"/>
</dbReference>
<comment type="similarity">
    <text evidence="1">Belongs to the SEC3 family.</text>
</comment>
<evidence type="ECO:0000256" key="3">
    <source>
        <dbReference type="ARBA" id="ARBA00022483"/>
    </source>
</evidence>
<keyword evidence="4" id="KW-0175">Coiled coil</keyword>
<dbReference type="InterPro" id="IPR048628">
    <property type="entry name" value="Sec3_C"/>
</dbReference>
<keyword evidence="3" id="KW-0268">Exocytosis</keyword>
<dbReference type="Pfam" id="PF09763">
    <property type="entry name" value="Sec3_CC"/>
    <property type="match status" value="1"/>
</dbReference>
<evidence type="ECO:0000259" key="6">
    <source>
        <dbReference type="Pfam" id="PF09763"/>
    </source>
</evidence>
<comment type="caution">
    <text evidence="8">The sequence shown here is derived from an EMBL/GenBank/DDBJ whole genome shotgun (WGS) entry which is preliminary data.</text>
</comment>
<dbReference type="GO" id="GO:0000145">
    <property type="term" value="C:exocyst"/>
    <property type="evidence" value="ECO:0007669"/>
    <property type="project" value="InterPro"/>
</dbReference>
<dbReference type="Pfam" id="PF20654">
    <property type="entry name" value="Sec3_C-term"/>
    <property type="match status" value="1"/>
</dbReference>
<feature type="region of interest" description="Disordered" evidence="5">
    <location>
        <begin position="39"/>
        <end position="108"/>
    </location>
</feature>
<name>A0A423VY69_9PEZI</name>
<dbReference type="GO" id="GO:0006887">
    <property type="term" value="P:exocytosis"/>
    <property type="evidence" value="ECO:0007669"/>
    <property type="project" value="UniProtKB-KW"/>
</dbReference>
<dbReference type="InterPro" id="IPR019160">
    <property type="entry name" value="Sec3_CC"/>
</dbReference>
<accession>A0A423VY69</accession>
<proteinExistence type="inferred from homology"/>
<evidence type="ECO:0000256" key="4">
    <source>
        <dbReference type="ARBA" id="ARBA00023054"/>
    </source>
</evidence>
<feature type="compositionally biased region" description="Pro residues" evidence="5">
    <location>
        <begin position="55"/>
        <end position="70"/>
    </location>
</feature>
<feature type="domain" description="Exocyst complex component Sec3 coiled-coil" evidence="6">
    <location>
        <begin position="156"/>
        <end position="287"/>
    </location>
</feature>
<feature type="compositionally biased region" description="Basic and acidic residues" evidence="5">
    <location>
        <begin position="1054"/>
        <end position="1068"/>
    </location>
</feature>
<feature type="region of interest" description="Disordered" evidence="5">
    <location>
        <begin position="1043"/>
        <end position="1068"/>
    </location>
</feature>
<reference evidence="8 9" key="1">
    <citation type="submission" date="2015-09" db="EMBL/GenBank/DDBJ databases">
        <title>Host preference determinants of Valsa canker pathogens revealed by comparative genomics.</title>
        <authorList>
            <person name="Yin Z."/>
            <person name="Huang L."/>
        </authorList>
    </citation>
    <scope>NUCLEOTIDE SEQUENCE [LARGE SCALE GENOMIC DNA]</scope>
    <source>
        <strain evidence="8 9">03-1</strain>
    </source>
</reference>
<keyword evidence="9" id="KW-1185">Reference proteome</keyword>
<dbReference type="GO" id="GO:0006893">
    <property type="term" value="P:Golgi to plasma membrane transport"/>
    <property type="evidence" value="ECO:0007669"/>
    <property type="project" value="TreeGrafter"/>
</dbReference>
<dbReference type="InterPro" id="IPR027268">
    <property type="entry name" value="Peptidase_M4/M1_CTD_sf"/>
</dbReference>
<dbReference type="OrthoDB" id="27109at2759"/>
<dbReference type="Gene3D" id="1.10.390.10">
    <property type="entry name" value="Neutral Protease Domain 2"/>
    <property type="match status" value="1"/>
</dbReference>
<evidence type="ECO:0000256" key="1">
    <source>
        <dbReference type="ARBA" id="ARBA00006518"/>
    </source>
</evidence>
<dbReference type="GO" id="GO:0005886">
    <property type="term" value="C:plasma membrane"/>
    <property type="evidence" value="ECO:0007669"/>
    <property type="project" value="TreeGrafter"/>
</dbReference>
<sequence>MIRKKPSGNKLAGALWKAAAASTAFKPRAGGAGAKLLQAAKEQSNGPDGITAVVPAPPRPKTPEQPPEPAPEVTVSKAEPTPQVGVSEPKSDSKETLEPEAQDDRKRSLVVGNDLRYLTTLGVDPSMLDNKTSQFTEWLDFFSWVPGDKMRSLNSDAMRIDMERELNKAQAGGWLARFQEEDERVDAIKKGIDSAIDECEELDNLLTLYTVELSTLQDDIAYIEAQGQGLQVQAANQKLLKRELESLLETCAITANDLQALSIAPLETASGVEEVEAALVTLYKAMIKIDPSMGNADAVKTGDASSEQAIDFNGDYAQMRVVQEKKQMYLQESAMFLQRLVEFMAKEFNVAYEEVRKAMRGALHRKADPQNHDAGRDILWKYDPLMLYARDSDLENWNRLIQLYQDTAHPTYKTEFRDALDAWKKNARKPTGEEALLFSTGDDKKEEGLATAARKLTVKRSQTLARIRSPLGDGTNNRSSTHSTLDMARNSPYEIFASILDELLPLVEMEQNFIIDFFHATTMEQIDFPDAVAAVNPRDRRGNGLKRHRLMEPDRDLARRVTRSMEVIFPFLERDLGNLADWVLAQSPLQGVGVMAVLERKLADIQQSNQDFLNSALQKVHGNLLVKFGKFVEEQIRAIEDTKVKINKRKGVITFMRVFPPFSMAVENMLVGVDPNLNVRRTVDREYDRLLKSMFDSLKVIARENPAVGVAAGGSVADPEDKEALNYHILLIENMNHYIEEVETRDLETLGKWKANAQAEFNEHMSRYLDAVMRRPLGKLLETLENIEGQLKSGKTPSAIASQPSNSKATFDKVLLHYDAREVKKGIEALRKRVEKHFDENNALEITVTKACERYYGEVEQRIGRIVTELYGGDVLAEWPRLEVKNAFRSGYQRFIEDMTVAMPEQQISLGQVGGGHDDLPSMSLLMKPLFTPKGRFDSSAPLLTLPLKRGATPTARYDNDTNPLTANNHHGNPVRLAYRDEDPVLGPRLWYLDKSEISKDEEVSVEVKFTAPYRKTDEKTQLGPRIDLRRDVSGGGLVGQGLGFIPVPPPPRQEGDPDTKEGDGGKDEKWNVTVEWDLNGAPDGIHGAWSFGDEQTVSTVDTLYRAISNAVFTVGYLRRFPDWDVDITLPTTADDNVFATYWLDPSPYDMINLVKSTSKIYSRIAAYFDNSTDPFRVFFRRIESGAGGTGATFSFLLEYSLASVEQDDEHAVADLLAHETVHEYALLDEVPPGKRNPGWLEDEGAWYTEGVASYIGALVGLNDPDRREWVIRSLNDYAQAYYTSPVVSMSYGDVLLDYWGTVDITRVTYDRGVMYLLQLDGMIGRATGGKKSADDLVLDLYRLRRDGKPCSLDTLKELAADLIGREDFEKSYDAMFRGDLIVPSKDCLRRYGLRLVEMDWHRFELGFHPNSMRVFRVHDSVVGSNADKAGVKEGDVVVKGFMVFEVAGHLGASMKMTVLRDSEELELEWWPRGERVEAYGCVDIDGDQALDEL</sequence>
<gene>
    <name evidence="8" type="ORF">VMCG_08016</name>
</gene>
<feature type="compositionally biased region" description="Basic and acidic residues" evidence="5">
    <location>
        <begin position="89"/>
        <end position="107"/>
    </location>
</feature>
<dbReference type="EMBL" id="LKEA01000034">
    <property type="protein sequence ID" value="ROV96029.1"/>
    <property type="molecule type" value="Genomic_DNA"/>
</dbReference>